<dbReference type="SUPFAM" id="SSF53187">
    <property type="entry name" value="Zn-dependent exopeptidases"/>
    <property type="match status" value="1"/>
</dbReference>
<dbReference type="PANTHER" id="PTHR43808">
    <property type="entry name" value="ACETYLORNITHINE DEACETYLASE"/>
    <property type="match status" value="1"/>
</dbReference>
<evidence type="ECO:0000256" key="1">
    <source>
        <dbReference type="ARBA" id="ARBA00001947"/>
    </source>
</evidence>
<evidence type="ECO:0000313" key="7">
    <source>
        <dbReference type="EMBL" id="HGN90990.1"/>
    </source>
</evidence>
<comment type="cofactor">
    <cofactor evidence="1">
        <name>Zn(2+)</name>
        <dbReference type="ChEBI" id="CHEBI:29105"/>
    </cofactor>
</comment>
<gene>
    <name evidence="7" type="ORF">ENT82_07720</name>
    <name evidence="6" type="ORF">ENU43_06655</name>
</gene>
<keyword evidence="4" id="KW-0862">Zinc</keyword>
<dbReference type="InterPro" id="IPR001261">
    <property type="entry name" value="ArgE/DapE_CS"/>
</dbReference>
<feature type="domain" description="Peptidase M20 dimerisation" evidence="5">
    <location>
        <begin position="164"/>
        <end position="268"/>
    </location>
</feature>
<dbReference type="GO" id="GO:0016787">
    <property type="term" value="F:hydrolase activity"/>
    <property type="evidence" value="ECO:0007669"/>
    <property type="project" value="UniProtKB-KW"/>
</dbReference>
<dbReference type="PROSITE" id="PS00758">
    <property type="entry name" value="ARGE_DAPE_CPG2_1"/>
    <property type="match status" value="1"/>
</dbReference>
<dbReference type="AlphaFoldDB" id="A0A7C4I216"/>
<keyword evidence="3" id="KW-0378">Hydrolase</keyword>
<protein>
    <submittedName>
        <fullName evidence="7">M20 family peptidase</fullName>
    </submittedName>
</protein>
<dbReference type="EMBL" id="DTAD01000083">
    <property type="protein sequence ID" value="HGN90990.1"/>
    <property type="molecule type" value="Genomic_DNA"/>
</dbReference>
<sequence>MDSDRVLQLLARLVAVPSLSGHEEKVCDIVAEHVESLGFVAERQEVYKTGYNVVTRIGDGGDVLFCGHLDVVPEYDMADAFRPRVVGDKLYGRGACDMKGGVVSLLLLLESLRQMEPEPNASFAFVVDEEMYGRGAAELMRRGMRAEICVITEPTSNVICVGNASCMEFRLTASGKSGHGASRADGNAVKSLMRFYEIFERRVMTELDVRNSDFPMSPIINLGRFEGGYGGWVIPSKAFCEVLVHMHPSISYRDGLDIVRRLVKETAEELGAVVELTMLHGCDGFILPQTNQYLHKLKQAYSMETGQQPKTGLIESETDGNALYHKGGIPCIVYGPGDIAYAHSSQEHVSIKDVIECYRVLRRFINMVSGSRN</sequence>
<dbReference type="InterPro" id="IPR011650">
    <property type="entry name" value="Peptidase_M20_dimer"/>
</dbReference>
<dbReference type="EMBL" id="DTCM01000080">
    <property type="protein sequence ID" value="HGL41327.1"/>
    <property type="molecule type" value="Genomic_DNA"/>
</dbReference>
<dbReference type="Pfam" id="PF01546">
    <property type="entry name" value="Peptidase_M20"/>
    <property type="match status" value="1"/>
</dbReference>
<evidence type="ECO:0000256" key="4">
    <source>
        <dbReference type="ARBA" id="ARBA00022833"/>
    </source>
</evidence>
<proteinExistence type="predicted"/>
<organism evidence="7">
    <name type="scientific">Caldiarchaeum subterraneum</name>
    <dbReference type="NCBI Taxonomy" id="311458"/>
    <lineage>
        <taxon>Archaea</taxon>
        <taxon>Nitrososphaerota</taxon>
        <taxon>Candidatus Caldarchaeales</taxon>
        <taxon>Candidatus Caldarchaeaceae</taxon>
        <taxon>Candidatus Caldarchaeum</taxon>
    </lineage>
</organism>
<dbReference type="Pfam" id="PF07687">
    <property type="entry name" value="M20_dimer"/>
    <property type="match status" value="1"/>
</dbReference>
<dbReference type="Gene3D" id="3.30.70.360">
    <property type="match status" value="1"/>
</dbReference>
<evidence type="ECO:0000256" key="3">
    <source>
        <dbReference type="ARBA" id="ARBA00022801"/>
    </source>
</evidence>
<name>A0A7C4I216_CALS0</name>
<dbReference type="InterPro" id="IPR002933">
    <property type="entry name" value="Peptidase_M20"/>
</dbReference>
<dbReference type="InterPro" id="IPR036264">
    <property type="entry name" value="Bact_exopeptidase_dim_dom"/>
</dbReference>
<dbReference type="InterPro" id="IPR050072">
    <property type="entry name" value="Peptidase_M20A"/>
</dbReference>
<dbReference type="Gene3D" id="3.40.630.10">
    <property type="entry name" value="Zn peptidases"/>
    <property type="match status" value="1"/>
</dbReference>
<evidence type="ECO:0000259" key="5">
    <source>
        <dbReference type="Pfam" id="PF07687"/>
    </source>
</evidence>
<evidence type="ECO:0000256" key="2">
    <source>
        <dbReference type="ARBA" id="ARBA00022723"/>
    </source>
</evidence>
<dbReference type="GO" id="GO:0046872">
    <property type="term" value="F:metal ion binding"/>
    <property type="evidence" value="ECO:0007669"/>
    <property type="project" value="UniProtKB-KW"/>
</dbReference>
<comment type="caution">
    <text evidence="7">The sequence shown here is derived from an EMBL/GenBank/DDBJ whole genome shotgun (WGS) entry which is preliminary data.</text>
</comment>
<dbReference type="SUPFAM" id="SSF55031">
    <property type="entry name" value="Bacterial exopeptidase dimerisation domain"/>
    <property type="match status" value="1"/>
</dbReference>
<keyword evidence="2" id="KW-0479">Metal-binding</keyword>
<evidence type="ECO:0000313" key="6">
    <source>
        <dbReference type="EMBL" id="HGL41327.1"/>
    </source>
</evidence>
<accession>A0A7C4I216</accession>
<reference evidence="7" key="1">
    <citation type="journal article" date="2020" name="mSystems">
        <title>Genome- and Community-Level Interaction Insights into Carbon Utilization and Element Cycling Functions of Hydrothermarchaeota in Hydrothermal Sediment.</title>
        <authorList>
            <person name="Zhou Z."/>
            <person name="Liu Y."/>
            <person name="Xu W."/>
            <person name="Pan J."/>
            <person name="Luo Z.H."/>
            <person name="Li M."/>
        </authorList>
    </citation>
    <scope>NUCLEOTIDE SEQUENCE [LARGE SCALE GENOMIC DNA]</scope>
    <source>
        <strain evidence="7">SpSt-613</strain>
        <strain evidence="6">SpSt-669</strain>
    </source>
</reference>